<evidence type="ECO:0000256" key="5">
    <source>
        <dbReference type="SAM" id="MobiDB-lite"/>
    </source>
</evidence>
<dbReference type="SUPFAM" id="SSF52540">
    <property type="entry name" value="P-loop containing nucleoside triphosphate hydrolases"/>
    <property type="match status" value="1"/>
</dbReference>
<dbReference type="Pfam" id="PF03976">
    <property type="entry name" value="PPK2"/>
    <property type="match status" value="1"/>
</dbReference>
<dbReference type="Gene3D" id="3.40.50.300">
    <property type="entry name" value="P-loop containing nucleotide triphosphate hydrolases"/>
    <property type="match status" value="1"/>
</dbReference>
<evidence type="ECO:0000256" key="3">
    <source>
        <dbReference type="ARBA" id="ARBA00022777"/>
    </source>
</evidence>
<keyword evidence="2 4" id="KW-0808">Transferase</keyword>
<dbReference type="EMBL" id="CZDF01000156">
    <property type="protein sequence ID" value="CUR33188.1"/>
    <property type="molecule type" value="Genomic_DNA"/>
</dbReference>
<evidence type="ECO:0000259" key="6">
    <source>
        <dbReference type="Pfam" id="PF03976"/>
    </source>
</evidence>
<dbReference type="NCBIfam" id="TIGR03707">
    <property type="entry name" value="PPK2_P_aer"/>
    <property type="match status" value="1"/>
</dbReference>
<dbReference type="STRING" id="671072.PL9214500435"/>
<dbReference type="Proteomes" id="UP000184315">
    <property type="component" value="Unassembled WGS sequence"/>
</dbReference>
<keyword evidence="3 4" id="KW-0418">Kinase</keyword>
<reference evidence="8" key="1">
    <citation type="submission" date="2015-10" db="EMBL/GenBank/DDBJ databases">
        <authorList>
            <person name="Regsiter A."/>
            <person name="william w."/>
        </authorList>
    </citation>
    <scope>NUCLEOTIDE SEQUENCE [LARGE SCALE GENOMIC DNA]</scope>
</reference>
<dbReference type="PANTHER" id="PTHR34383">
    <property type="entry name" value="POLYPHOSPHATE:AMP PHOSPHOTRANSFERASE-RELATED"/>
    <property type="match status" value="1"/>
</dbReference>
<dbReference type="AlphaFoldDB" id="A0A1J1LMM1"/>
<dbReference type="InterPro" id="IPR016898">
    <property type="entry name" value="Polyphosphate_phosphotransfera"/>
</dbReference>
<feature type="domain" description="Polyphosphate kinase-2-related" evidence="6">
    <location>
        <begin position="25"/>
        <end position="247"/>
    </location>
</feature>
<comment type="similarity">
    <text evidence="1 4">Belongs to the polyphosphate kinase 2 (PPK2) family. Class I subfamily.</text>
</comment>
<dbReference type="EC" id="2.7.4.-" evidence="4"/>
<keyword evidence="8" id="KW-1185">Reference proteome</keyword>
<evidence type="ECO:0000313" key="7">
    <source>
        <dbReference type="EMBL" id="CUR33188.1"/>
    </source>
</evidence>
<organism evidence="7 8">
    <name type="scientific">Planktothrix tepida PCC 9214</name>
    <dbReference type="NCBI Taxonomy" id="671072"/>
    <lineage>
        <taxon>Bacteria</taxon>
        <taxon>Bacillati</taxon>
        <taxon>Cyanobacteriota</taxon>
        <taxon>Cyanophyceae</taxon>
        <taxon>Oscillatoriophycideae</taxon>
        <taxon>Oscillatoriales</taxon>
        <taxon>Microcoleaceae</taxon>
        <taxon>Planktothrix</taxon>
    </lineage>
</organism>
<gene>
    <name evidence="7" type="ORF">PL9214500435</name>
</gene>
<proteinExistence type="inferred from homology"/>
<protein>
    <recommendedName>
        <fullName evidence="4">ADP/GDP-polyphosphate phosphotransferase</fullName>
        <ecNumber evidence="4">2.7.4.-</ecNumber>
    </recommendedName>
    <alternativeName>
        <fullName evidence="4">Polyphosphate kinase PPK2</fullName>
    </alternativeName>
</protein>
<dbReference type="GO" id="GO:0008976">
    <property type="term" value="F:polyphosphate kinase activity"/>
    <property type="evidence" value="ECO:0007669"/>
    <property type="project" value="UniProtKB-UniRule"/>
</dbReference>
<dbReference type="InterPro" id="IPR022488">
    <property type="entry name" value="PPK2-related"/>
</dbReference>
<dbReference type="InterPro" id="IPR027417">
    <property type="entry name" value="P-loop_NTPase"/>
</dbReference>
<evidence type="ECO:0000256" key="1">
    <source>
        <dbReference type="ARBA" id="ARBA00009924"/>
    </source>
</evidence>
<dbReference type="PANTHER" id="PTHR34383:SF1">
    <property type="entry name" value="ADP-POLYPHOSPHATE PHOSPHOTRANSFERASE"/>
    <property type="match status" value="1"/>
</dbReference>
<dbReference type="InterPro" id="IPR022486">
    <property type="entry name" value="PPK2_PA0141"/>
</dbReference>
<dbReference type="OrthoDB" id="9775224at2"/>
<comment type="subunit">
    <text evidence="4">Homotetramer.</text>
</comment>
<feature type="region of interest" description="Disordered" evidence="5">
    <location>
        <begin position="1"/>
        <end position="26"/>
    </location>
</feature>
<sequence>MGKHKEKKQTEIHPIEPVNSNKPKLSGKEYTHELRKLQTELCLLQNWIKYTGERVIVVFEGRDAAGKGGTIRALTERVSPRVFRTVALPAPTEREKTQMYIQRYLTHFPAAGEVIIFDRSWYNRMGVEYVMGFCTKEQHRDFLKVCPTFEQYIVDSGIKLVKYWLEVSNEEQKRRFEARINDPLRQWKLSAMDLPSRERWYEYSKARDMMLDATDTPWAPWYIIHSDDKKRARLNCLSHFLNLFPYEPVPHEKVKLPERSMKHSYDDEASMSNRRWITEQY</sequence>
<name>A0A1J1LMM1_9CYAN</name>
<evidence type="ECO:0000256" key="2">
    <source>
        <dbReference type="ARBA" id="ARBA00022679"/>
    </source>
</evidence>
<evidence type="ECO:0000313" key="8">
    <source>
        <dbReference type="Proteomes" id="UP000184315"/>
    </source>
</evidence>
<comment type="function">
    <text evidence="4">Uses inorganic polyphosphate (polyP) as a donor to convert GDP to GTP or ADP to ATP.</text>
</comment>
<dbReference type="RefSeq" id="WP_072719820.1">
    <property type="nucleotide sequence ID" value="NZ_LN889802.1"/>
</dbReference>
<evidence type="ECO:0000256" key="4">
    <source>
        <dbReference type="RuleBase" id="RU369062"/>
    </source>
</evidence>
<accession>A0A1J1LMM1</accession>
<dbReference type="PIRSF" id="PIRSF028756">
    <property type="entry name" value="PPK2_prd"/>
    <property type="match status" value="1"/>
</dbReference>
<dbReference type="GO" id="GO:0006793">
    <property type="term" value="P:phosphorus metabolic process"/>
    <property type="evidence" value="ECO:0007669"/>
    <property type="project" value="InterPro"/>
</dbReference>